<evidence type="ECO:0000313" key="3">
    <source>
        <dbReference type="Proteomes" id="UP001621714"/>
    </source>
</evidence>
<feature type="compositionally biased region" description="Polar residues" evidence="1">
    <location>
        <begin position="97"/>
        <end position="111"/>
    </location>
</feature>
<reference evidence="2 3" key="1">
    <citation type="submission" date="2024-02" db="EMBL/GenBank/DDBJ databases">
        <title>Marinospirillum sp. MEB 164 isolated from Lonar lake sediment.</title>
        <authorList>
            <person name="Joshi A."/>
            <person name="Thite S."/>
        </authorList>
    </citation>
    <scope>NUCLEOTIDE SEQUENCE [LARGE SCALE GENOMIC DNA]</scope>
    <source>
        <strain evidence="2 3">MEB164</strain>
    </source>
</reference>
<dbReference type="Proteomes" id="UP001621714">
    <property type="component" value="Unassembled WGS sequence"/>
</dbReference>
<name>A0ABW8PY91_9GAMM</name>
<dbReference type="RefSeq" id="WP_405338975.1">
    <property type="nucleotide sequence ID" value="NZ_JBANFI010000004.1"/>
</dbReference>
<sequence>MNPTYKMVAQVIGASRYSMDGGIKGAKVQVVQDADPDNQNRLGKEIMVLNAPYDVFESLQQYADSLPCPLELEVQMSLMAGGKGGLKIISASWPPGSATTHPKQSADQSKK</sequence>
<gene>
    <name evidence="2" type="ORF">V6U78_07380</name>
</gene>
<feature type="region of interest" description="Disordered" evidence="1">
    <location>
        <begin position="91"/>
        <end position="111"/>
    </location>
</feature>
<keyword evidence="3" id="KW-1185">Reference proteome</keyword>
<dbReference type="EMBL" id="JBANFI010000004">
    <property type="protein sequence ID" value="MFK7160854.1"/>
    <property type="molecule type" value="Genomic_DNA"/>
</dbReference>
<organism evidence="2 3">
    <name type="scientific">Marinospirillum alkalitolerans</name>
    <dbReference type="NCBI Taxonomy" id="3123374"/>
    <lineage>
        <taxon>Bacteria</taxon>
        <taxon>Pseudomonadati</taxon>
        <taxon>Pseudomonadota</taxon>
        <taxon>Gammaproteobacteria</taxon>
        <taxon>Oceanospirillales</taxon>
        <taxon>Oceanospirillaceae</taxon>
        <taxon>Marinospirillum</taxon>
    </lineage>
</organism>
<evidence type="ECO:0000313" key="2">
    <source>
        <dbReference type="EMBL" id="MFK7160854.1"/>
    </source>
</evidence>
<evidence type="ECO:0000256" key="1">
    <source>
        <dbReference type="SAM" id="MobiDB-lite"/>
    </source>
</evidence>
<comment type="caution">
    <text evidence="2">The sequence shown here is derived from an EMBL/GenBank/DDBJ whole genome shotgun (WGS) entry which is preliminary data.</text>
</comment>
<accession>A0ABW8PY91</accession>
<proteinExistence type="predicted"/>
<protein>
    <submittedName>
        <fullName evidence="2">Uncharacterized protein</fullName>
    </submittedName>
</protein>